<comment type="similarity">
    <text evidence="1 7">Belongs to the DeoC/FbaB aldolase family. DeoC type 1 subfamily.</text>
</comment>
<comment type="catalytic activity">
    <reaction evidence="5 7">
        <text>2-deoxy-D-ribose 5-phosphate = D-glyceraldehyde 3-phosphate + acetaldehyde</text>
        <dbReference type="Rhea" id="RHEA:12821"/>
        <dbReference type="ChEBI" id="CHEBI:15343"/>
        <dbReference type="ChEBI" id="CHEBI:59776"/>
        <dbReference type="ChEBI" id="CHEBI:62877"/>
        <dbReference type="EC" id="4.1.2.4"/>
    </reaction>
</comment>
<evidence type="ECO:0000256" key="2">
    <source>
        <dbReference type="ARBA" id="ARBA00022490"/>
    </source>
</evidence>
<comment type="caution">
    <text evidence="8">The sequence shown here is derived from an EMBL/GenBank/DDBJ whole genome shotgun (WGS) entry which is preliminary data.</text>
</comment>
<dbReference type="PANTHER" id="PTHR10889">
    <property type="entry name" value="DEOXYRIBOSE-PHOSPHATE ALDOLASE"/>
    <property type="match status" value="1"/>
</dbReference>
<comment type="function">
    <text evidence="6 7">Catalyzes a reversible aldol reaction between acetaldehyde and D-glyceraldehyde 3-phosphate to generate 2-deoxy-D-ribose 5-phosphate.</text>
</comment>
<feature type="active site" description="Proton donor/acceptor" evidence="7">
    <location>
        <position position="95"/>
    </location>
</feature>
<dbReference type="InterPro" id="IPR013785">
    <property type="entry name" value="Aldolase_TIM"/>
</dbReference>
<dbReference type="GO" id="GO:0009264">
    <property type="term" value="P:deoxyribonucleotide catabolic process"/>
    <property type="evidence" value="ECO:0007669"/>
    <property type="project" value="UniProtKB-UniRule"/>
</dbReference>
<keyword evidence="2 7" id="KW-0963">Cytoplasm</keyword>
<dbReference type="Gene3D" id="3.20.20.70">
    <property type="entry name" value="Aldolase class I"/>
    <property type="match status" value="1"/>
</dbReference>
<dbReference type="RefSeq" id="WP_126693858.1">
    <property type="nucleotide sequence ID" value="NZ_RXOF01000007.1"/>
</dbReference>
<evidence type="ECO:0000256" key="3">
    <source>
        <dbReference type="ARBA" id="ARBA00023239"/>
    </source>
</evidence>
<gene>
    <name evidence="7 8" type="primary">deoC</name>
    <name evidence="8" type="ORF">EJV47_14405</name>
</gene>
<dbReference type="SUPFAM" id="SSF51569">
    <property type="entry name" value="Aldolase"/>
    <property type="match status" value="1"/>
</dbReference>
<dbReference type="OrthoDB" id="9778711at2"/>
<dbReference type="EMBL" id="RXOF01000007">
    <property type="protein sequence ID" value="RTQ49327.1"/>
    <property type="molecule type" value="Genomic_DNA"/>
</dbReference>
<dbReference type="CDD" id="cd00959">
    <property type="entry name" value="DeoC"/>
    <property type="match status" value="1"/>
</dbReference>
<dbReference type="FunFam" id="3.20.20.70:FF:000044">
    <property type="entry name" value="Deoxyribose-phosphate aldolase"/>
    <property type="match status" value="1"/>
</dbReference>
<dbReference type="SMART" id="SM01133">
    <property type="entry name" value="DeoC"/>
    <property type="match status" value="1"/>
</dbReference>
<dbReference type="PANTHER" id="PTHR10889:SF1">
    <property type="entry name" value="DEOXYRIBOSE-PHOSPHATE ALDOLASE"/>
    <property type="match status" value="1"/>
</dbReference>
<dbReference type="EC" id="4.1.2.4" evidence="7"/>
<feature type="active site" description="Proton donor/acceptor" evidence="7">
    <location>
        <position position="188"/>
    </location>
</feature>
<accession>A0A3S0J9T6</accession>
<feature type="active site" description="Schiff-base intermediate with acetaldehyde" evidence="7">
    <location>
        <position position="159"/>
    </location>
</feature>
<keyword evidence="3 7" id="KW-0456">Lyase</keyword>
<dbReference type="HAMAP" id="MF_00114">
    <property type="entry name" value="DeoC_type1"/>
    <property type="match status" value="1"/>
</dbReference>
<evidence type="ECO:0000313" key="8">
    <source>
        <dbReference type="EMBL" id="RTQ49327.1"/>
    </source>
</evidence>
<dbReference type="InterPro" id="IPR028581">
    <property type="entry name" value="DeoC_typeI"/>
</dbReference>
<keyword evidence="4 7" id="KW-0704">Schiff base</keyword>
<dbReference type="Pfam" id="PF01791">
    <property type="entry name" value="DeoC"/>
    <property type="match status" value="1"/>
</dbReference>
<protein>
    <recommendedName>
        <fullName evidence="7">Deoxyribose-phosphate aldolase</fullName>
        <shortName evidence="7">DERA</shortName>
        <ecNumber evidence="7">4.1.2.4</ecNumber>
    </recommendedName>
    <alternativeName>
        <fullName evidence="7">2-deoxy-D-ribose 5-phosphate aldolase</fullName>
    </alternativeName>
    <alternativeName>
        <fullName evidence="7">Phosphodeoxyriboaldolase</fullName>
        <shortName evidence="7">Deoxyriboaldolase</shortName>
    </alternativeName>
</protein>
<proteinExistence type="inferred from homology"/>
<name>A0A3S0J9T6_9BACT</name>
<dbReference type="Proteomes" id="UP000282184">
    <property type="component" value="Unassembled WGS sequence"/>
</dbReference>
<evidence type="ECO:0000256" key="1">
    <source>
        <dbReference type="ARBA" id="ARBA00010936"/>
    </source>
</evidence>
<evidence type="ECO:0000256" key="4">
    <source>
        <dbReference type="ARBA" id="ARBA00023270"/>
    </source>
</evidence>
<dbReference type="InterPro" id="IPR002915">
    <property type="entry name" value="DeoC/FbaB/LacD_aldolase"/>
</dbReference>
<dbReference type="GO" id="GO:0006018">
    <property type="term" value="P:2-deoxyribose 1-phosphate catabolic process"/>
    <property type="evidence" value="ECO:0007669"/>
    <property type="project" value="UniProtKB-UniRule"/>
</dbReference>
<evidence type="ECO:0000256" key="7">
    <source>
        <dbReference type="HAMAP-Rule" id="MF_00114"/>
    </source>
</evidence>
<evidence type="ECO:0000313" key="9">
    <source>
        <dbReference type="Proteomes" id="UP000282184"/>
    </source>
</evidence>
<dbReference type="GO" id="GO:0005737">
    <property type="term" value="C:cytoplasm"/>
    <property type="evidence" value="ECO:0007669"/>
    <property type="project" value="UniProtKB-SubCell"/>
</dbReference>
<dbReference type="NCBIfam" id="TIGR00126">
    <property type="entry name" value="deoC"/>
    <property type="match status" value="1"/>
</dbReference>
<evidence type="ECO:0000256" key="6">
    <source>
        <dbReference type="ARBA" id="ARBA00056337"/>
    </source>
</evidence>
<keyword evidence="9" id="KW-1185">Reference proteome</keyword>
<dbReference type="InterPro" id="IPR011343">
    <property type="entry name" value="DeoC"/>
</dbReference>
<dbReference type="PIRSF" id="PIRSF001357">
    <property type="entry name" value="DeoC"/>
    <property type="match status" value="1"/>
</dbReference>
<organism evidence="8 9">
    <name type="scientific">Hymenobacter gummosus</name>
    <dbReference type="NCBI Taxonomy" id="1776032"/>
    <lineage>
        <taxon>Bacteria</taxon>
        <taxon>Pseudomonadati</taxon>
        <taxon>Bacteroidota</taxon>
        <taxon>Cytophagia</taxon>
        <taxon>Cytophagales</taxon>
        <taxon>Hymenobacteraceae</taxon>
        <taxon>Hymenobacter</taxon>
    </lineage>
</organism>
<dbReference type="GO" id="GO:0016052">
    <property type="term" value="P:carbohydrate catabolic process"/>
    <property type="evidence" value="ECO:0007669"/>
    <property type="project" value="TreeGrafter"/>
</dbReference>
<sequence length="237" mass="24959">MNPQESVMLASRIDHTLLKPDATRAQIEQLCAEARAAHFASVCVPPCYVAVAANELYDSGVKVCTVVGFPLGYQLTKVKFFEAHQALSEGATEIDVVMNVAAFKSGRDAEVEDELGQLAELCHFRGGILKVIIETALLDEAEIRRACDLCAAAGADFVKTSTGFASRGASVADIQIMRDQLPAHIRIKASGGIRTHAQAVALVQAGADRLGASAGLALLAPPDSDQAAASTHEPTAY</sequence>
<comment type="pathway">
    <text evidence="7">Carbohydrate degradation; 2-deoxy-D-ribose 1-phosphate degradation; D-glyceraldehyde 3-phosphate and acetaldehyde from 2-deoxy-alpha-D-ribose 1-phosphate: step 2/2.</text>
</comment>
<dbReference type="UniPathway" id="UPA00002">
    <property type="reaction ID" value="UER00468"/>
</dbReference>
<reference evidence="8 9" key="1">
    <citation type="submission" date="2018-12" db="EMBL/GenBank/DDBJ databases">
        <title>Hymenobacter gummosus sp. nov., isolated from a spring.</title>
        <authorList>
            <person name="Nie L."/>
        </authorList>
    </citation>
    <scope>NUCLEOTIDE SEQUENCE [LARGE SCALE GENOMIC DNA]</scope>
    <source>
        <strain evidence="8 9">KCTC 52166</strain>
    </source>
</reference>
<evidence type="ECO:0000256" key="5">
    <source>
        <dbReference type="ARBA" id="ARBA00048791"/>
    </source>
</evidence>
<dbReference type="GO" id="GO:0004139">
    <property type="term" value="F:deoxyribose-phosphate aldolase activity"/>
    <property type="evidence" value="ECO:0007669"/>
    <property type="project" value="UniProtKB-UniRule"/>
</dbReference>
<dbReference type="AlphaFoldDB" id="A0A3S0J9T6"/>
<comment type="subcellular location">
    <subcellularLocation>
        <location evidence="7">Cytoplasm</location>
    </subcellularLocation>
</comment>